<dbReference type="EC" id="3.4.-.-" evidence="8"/>
<protein>
    <recommendedName>
        <fullName evidence="8">Abasic site processing protein</fullName>
        <ecNumber evidence="8">3.4.-.-</ecNumber>
    </recommendedName>
</protein>
<reference evidence="10" key="1">
    <citation type="submission" date="2020-10" db="EMBL/GenBank/DDBJ databases">
        <authorList>
            <person name="Gilroy R."/>
        </authorList>
    </citation>
    <scope>NUCLEOTIDE SEQUENCE</scope>
    <source>
        <strain evidence="10">ChiHile30-977</strain>
    </source>
</reference>
<keyword evidence="7" id="KW-0456">Lyase</keyword>
<keyword evidence="5" id="KW-0190">Covalent protein-DNA linkage</keyword>
<dbReference type="Gene3D" id="3.90.1680.10">
    <property type="entry name" value="SOS response associated peptidase-like"/>
    <property type="match status" value="1"/>
</dbReference>
<evidence type="ECO:0000256" key="7">
    <source>
        <dbReference type="ARBA" id="ARBA00023239"/>
    </source>
</evidence>
<evidence type="ECO:0000256" key="9">
    <source>
        <dbReference type="SAM" id="MobiDB-lite"/>
    </source>
</evidence>
<keyword evidence="2 8" id="KW-0645">Protease</keyword>
<dbReference type="GO" id="GO:0106300">
    <property type="term" value="P:protein-DNA covalent cross-linking repair"/>
    <property type="evidence" value="ECO:0007669"/>
    <property type="project" value="InterPro"/>
</dbReference>
<dbReference type="InterPro" id="IPR003738">
    <property type="entry name" value="SRAP"/>
</dbReference>
<dbReference type="GO" id="GO:0008233">
    <property type="term" value="F:peptidase activity"/>
    <property type="evidence" value="ECO:0007669"/>
    <property type="project" value="UniProtKB-KW"/>
</dbReference>
<sequence>MCGRYGVEDRDGEREIFPGQRACVRCADGVREMVWGFRRLSGHGVLVNARAETAGLKSTFAPCLQAGRCIVDASCFFEWRHAQGAARGEKYRVARADAEPLHMAALHDGNGHFVILTQAANEQMAPLHDRMPVLLHTPELETLWLQSADMAQAVLDSLPAPALCMTPASPRSGGAPLSAGGPAPSASPGCL</sequence>
<organism evidence="10 11">
    <name type="scientific">Candidatus Avichristensenella intestinipullorum</name>
    <dbReference type="NCBI Taxonomy" id="2840693"/>
    <lineage>
        <taxon>Bacteria</taxon>
        <taxon>Bacillati</taxon>
        <taxon>Bacillota</taxon>
        <taxon>Clostridia</taxon>
        <taxon>Candidatus Avichristensenella</taxon>
    </lineage>
</organism>
<evidence type="ECO:0000256" key="3">
    <source>
        <dbReference type="ARBA" id="ARBA00022763"/>
    </source>
</evidence>
<name>A0A9D0YUH6_9FIRM</name>
<dbReference type="GO" id="GO:0003697">
    <property type="term" value="F:single-stranded DNA binding"/>
    <property type="evidence" value="ECO:0007669"/>
    <property type="project" value="InterPro"/>
</dbReference>
<dbReference type="PANTHER" id="PTHR13604:SF0">
    <property type="entry name" value="ABASIC SITE PROCESSING PROTEIN HMCES"/>
    <property type="match status" value="1"/>
</dbReference>
<evidence type="ECO:0000256" key="4">
    <source>
        <dbReference type="ARBA" id="ARBA00022801"/>
    </source>
</evidence>
<dbReference type="GO" id="GO:0006508">
    <property type="term" value="P:proteolysis"/>
    <property type="evidence" value="ECO:0007669"/>
    <property type="project" value="UniProtKB-KW"/>
</dbReference>
<keyword evidence="6" id="KW-0238">DNA-binding</keyword>
<evidence type="ECO:0000256" key="5">
    <source>
        <dbReference type="ARBA" id="ARBA00023124"/>
    </source>
</evidence>
<comment type="caution">
    <text evidence="10">The sequence shown here is derived from an EMBL/GenBank/DDBJ whole genome shotgun (WGS) entry which is preliminary data.</text>
</comment>
<comment type="similarity">
    <text evidence="1 8">Belongs to the SOS response-associated peptidase family.</text>
</comment>
<keyword evidence="3" id="KW-0227">DNA damage</keyword>
<dbReference type="Proteomes" id="UP000886819">
    <property type="component" value="Unassembled WGS sequence"/>
</dbReference>
<dbReference type="PANTHER" id="PTHR13604">
    <property type="entry name" value="DC12-RELATED"/>
    <property type="match status" value="1"/>
</dbReference>
<gene>
    <name evidence="10" type="ORF">IAA66_00735</name>
</gene>
<proteinExistence type="inferred from homology"/>
<dbReference type="GO" id="GO:0016829">
    <property type="term" value="F:lyase activity"/>
    <property type="evidence" value="ECO:0007669"/>
    <property type="project" value="UniProtKB-KW"/>
</dbReference>
<reference evidence="10" key="2">
    <citation type="journal article" date="2021" name="PeerJ">
        <title>Extensive microbial diversity within the chicken gut microbiome revealed by metagenomics and culture.</title>
        <authorList>
            <person name="Gilroy R."/>
            <person name="Ravi A."/>
            <person name="Getino M."/>
            <person name="Pursley I."/>
            <person name="Horton D.L."/>
            <person name="Alikhan N.F."/>
            <person name="Baker D."/>
            <person name="Gharbi K."/>
            <person name="Hall N."/>
            <person name="Watson M."/>
            <person name="Adriaenssens E.M."/>
            <person name="Foster-Nyarko E."/>
            <person name="Jarju S."/>
            <person name="Secka A."/>
            <person name="Antonio M."/>
            <person name="Oren A."/>
            <person name="Chaudhuri R.R."/>
            <person name="La Ragione R."/>
            <person name="Hildebrand F."/>
            <person name="Pallen M.J."/>
        </authorList>
    </citation>
    <scope>NUCLEOTIDE SEQUENCE</scope>
    <source>
        <strain evidence="10">ChiHile30-977</strain>
    </source>
</reference>
<feature type="region of interest" description="Disordered" evidence="9">
    <location>
        <begin position="169"/>
        <end position="191"/>
    </location>
</feature>
<dbReference type="Pfam" id="PF02586">
    <property type="entry name" value="SRAP"/>
    <property type="match status" value="1"/>
</dbReference>
<dbReference type="InterPro" id="IPR036590">
    <property type="entry name" value="SRAP-like"/>
</dbReference>
<dbReference type="AlphaFoldDB" id="A0A9D0YUH6"/>
<evidence type="ECO:0000256" key="6">
    <source>
        <dbReference type="ARBA" id="ARBA00023125"/>
    </source>
</evidence>
<dbReference type="SUPFAM" id="SSF143081">
    <property type="entry name" value="BB1717-like"/>
    <property type="match status" value="1"/>
</dbReference>
<evidence type="ECO:0000256" key="2">
    <source>
        <dbReference type="ARBA" id="ARBA00022670"/>
    </source>
</evidence>
<keyword evidence="4 8" id="KW-0378">Hydrolase</keyword>
<evidence type="ECO:0000256" key="1">
    <source>
        <dbReference type="ARBA" id="ARBA00008136"/>
    </source>
</evidence>
<evidence type="ECO:0000256" key="8">
    <source>
        <dbReference type="RuleBase" id="RU364100"/>
    </source>
</evidence>
<evidence type="ECO:0000313" key="11">
    <source>
        <dbReference type="Proteomes" id="UP000886819"/>
    </source>
</evidence>
<accession>A0A9D0YUH6</accession>
<dbReference type="EMBL" id="DVFI01000010">
    <property type="protein sequence ID" value="HIQ62095.1"/>
    <property type="molecule type" value="Genomic_DNA"/>
</dbReference>
<evidence type="ECO:0000313" key="10">
    <source>
        <dbReference type="EMBL" id="HIQ62095.1"/>
    </source>
</evidence>